<keyword evidence="2" id="KW-1185">Reference proteome</keyword>
<dbReference type="RefSeq" id="WP_307345773.1">
    <property type="nucleotide sequence ID" value="NZ_JAUSUD010000029.1"/>
</dbReference>
<organism evidence="1 2">
    <name type="scientific">Metabacillus malikii</name>
    <dbReference type="NCBI Taxonomy" id="1504265"/>
    <lineage>
        <taxon>Bacteria</taxon>
        <taxon>Bacillati</taxon>
        <taxon>Bacillota</taxon>
        <taxon>Bacilli</taxon>
        <taxon>Bacillales</taxon>
        <taxon>Bacillaceae</taxon>
        <taxon>Metabacillus</taxon>
    </lineage>
</organism>
<dbReference type="EMBL" id="JAUSUD010000029">
    <property type="protein sequence ID" value="MDQ0233028.1"/>
    <property type="molecule type" value="Genomic_DNA"/>
</dbReference>
<sequence>MTKLYEIVSLQQQEVLKSKTETKKEGLEHRCRKRLSMVDYVLQIESLWGKYAYERTEHALERLIRHLSPILKMKAHSLGNRWNNSKLSAADFESVFYETTWQLCDKYNHYGEFYFYETLLLSLERRAIDLTRAHTKTKRGAFEVDIRRLKEEAAEYLADESIDVEGSVLEGLLVTQLLNDVTLTIQERQLLQAKYEYPNASMTELAKAARLKHHEEVRRSFKRIGKKMAHYIN</sequence>
<comment type="caution">
    <text evidence="1">The sequence shown here is derived from an EMBL/GenBank/DDBJ whole genome shotgun (WGS) entry which is preliminary data.</text>
</comment>
<name>A0ABT9ZNC7_9BACI</name>
<evidence type="ECO:0008006" key="3">
    <source>
        <dbReference type="Google" id="ProtNLM"/>
    </source>
</evidence>
<dbReference type="Proteomes" id="UP001234495">
    <property type="component" value="Unassembled WGS sequence"/>
</dbReference>
<reference evidence="1 2" key="1">
    <citation type="submission" date="2023-07" db="EMBL/GenBank/DDBJ databases">
        <title>Genomic Encyclopedia of Type Strains, Phase IV (KMG-IV): sequencing the most valuable type-strain genomes for metagenomic binning, comparative biology and taxonomic classification.</title>
        <authorList>
            <person name="Goeker M."/>
        </authorList>
    </citation>
    <scope>NUCLEOTIDE SEQUENCE [LARGE SCALE GENOMIC DNA]</scope>
    <source>
        <strain evidence="1 2">DSM 29005</strain>
    </source>
</reference>
<evidence type="ECO:0000313" key="2">
    <source>
        <dbReference type="Proteomes" id="UP001234495"/>
    </source>
</evidence>
<gene>
    <name evidence="1" type="ORF">J2S19_004353</name>
</gene>
<protein>
    <recommendedName>
        <fullName evidence="3">Sigma-70 family RNA polymerase sigma factor</fullName>
    </recommendedName>
</protein>
<proteinExistence type="predicted"/>
<accession>A0ABT9ZNC7</accession>
<evidence type="ECO:0000313" key="1">
    <source>
        <dbReference type="EMBL" id="MDQ0233028.1"/>
    </source>
</evidence>